<dbReference type="Pfam" id="PF11208">
    <property type="entry name" value="DUF2992"/>
    <property type="match status" value="1"/>
</dbReference>
<feature type="region of interest" description="Disordered" evidence="1">
    <location>
        <begin position="99"/>
        <end position="139"/>
    </location>
</feature>
<evidence type="ECO:0000313" key="2">
    <source>
        <dbReference type="EMBL" id="RDU22912.1"/>
    </source>
</evidence>
<dbReference type="EMBL" id="QRCT01000034">
    <property type="protein sequence ID" value="RDU22912.1"/>
    <property type="molecule type" value="Genomic_DNA"/>
</dbReference>
<feature type="compositionally biased region" description="Basic residues" evidence="1">
    <location>
        <begin position="130"/>
        <end position="139"/>
    </location>
</feature>
<keyword evidence="3" id="KW-1185">Reference proteome</keyword>
<dbReference type="Proteomes" id="UP000255036">
    <property type="component" value="Unassembled WGS sequence"/>
</dbReference>
<organism evidence="2 3">
    <name type="scientific">Anaerosacchariphilus polymeriproducens</name>
    <dbReference type="NCBI Taxonomy" id="1812858"/>
    <lineage>
        <taxon>Bacteria</taxon>
        <taxon>Bacillati</taxon>
        <taxon>Bacillota</taxon>
        <taxon>Clostridia</taxon>
        <taxon>Lachnospirales</taxon>
        <taxon>Lachnospiraceae</taxon>
        <taxon>Anaerosacchariphilus</taxon>
    </lineage>
</organism>
<dbReference type="AlphaFoldDB" id="A0A371ATP5"/>
<reference evidence="2 3" key="1">
    <citation type="submission" date="2018-07" db="EMBL/GenBank/DDBJ databases">
        <title>Anaerosacharophilus polymeroproducens gen. nov. sp. nov., an anaerobic bacterium isolated from salt field.</title>
        <authorList>
            <person name="Kim W."/>
            <person name="Yang S.-H."/>
            <person name="Oh J."/>
            <person name="Lee J.-H."/>
            <person name="Kwon K.K."/>
        </authorList>
    </citation>
    <scope>NUCLEOTIDE SEQUENCE [LARGE SCALE GENOMIC DNA]</scope>
    <source>
        <strain evidence="2 3">MCWD5</strain>
    </source>
</reference>
<evidence type="ECO:0000256" key="1">
    <source>
        <dbReference type="SAM" id="MobiDB-lite"/>
    </source>
</evidence>
<dbReference type="PIRSF" id="PIRSF021328">
    <property type="entry name" value="UCP021328"/>
    <property type="match status" value="1"/>
</dbReference>
<sequence length="139" mass="16576">MDKVTVKFKVYFEEPFWIGVIERIENQKLSVCKITFGPEPKEYDIQKYILNNWHTLKFSPAIETFNMSSDKINPKRLQRKVKKEILDLGIGTKSQQALKLQQEEKKLHRKAKTRKEKEAESKRIFAMKQEKRKAKHKGR</sequence>
<protein>
    <submittedName>
        <fullName evidence="2">DUF2992 family protein</fullName>
    </submittedName>
</protein>
<dbReference type="OrthoDB" id="4570726at2"/>
<proteinExistence type="predicted"/>
<name>A0A371ATP5_9FIRM</name>
<gene>
    <name evidence="2" type="ORF">DWV06_11085</name>
</gene>
<dbReference type="RefSeq" id="WP_115482255.1">
    <property type="nucleotide sequence ID" value="NZ_QRCT01000034.1"/>
</dbReference>
<comment type="caution">
    <text evidence="2">The sequence shown here is derived from an EMBL/GenBank/DDBJ whole genome shotgun (WGS) entry which is preliminary data.</text>
</comment>
<accession>A0A371ATP5</accession>
<dbReference type="InterPro" id="IPR016787">
    <property type="entry name" value="UCP021328"/>
</dbReference>
<evidence type="ECO:0000313" key="3">
    <source>
        <dbReference type="Proteomes" id="UP000255036"/>
    </source>
</evidence>